<dbReference type="EMBL" id="JADEYS010000020">
    <property type="protein sequence ID" value="MBE9398992.1"/>
    <property type="molecule type" value="Genomic_DNA"/>
</dbReference>
<dbReference type="RefSeq" id="WP_193954686.1">
    <property type="nucleotide sequence ID" value="NZ_JADEYS010000020.1"/>
</dbReference>
<dbReference type="CDD" id="cd00293">
    <property type="entry name" value="USP-like"/>
    <property type="match status" value="1"/>
</dbReference>
<evidence type="ECO:0000259" key="2">
    <source>
        <dbReference type="Pfam" id="PF00582"/>
    </source>
</evidence>
<accession>A0A8J7FF85</accession>
<dbReference type="Gene3D" id="3.40.50.620">
    <property type="entry name" value="HUPs"/>
    <property type="match status" value="1"/>
</dbReference>
<dbReference type="InterPro" id="IPR006016">
    <property type="entry name" value="UspA"/>
</dbReference>
<dbReference type="Proteomes" id="UP000640333">
    <property type="component" value="Unassembled WGS sequence"/>
</dbReference>
<keyword evidence="4" id="KW-1185">Reference proteome</keyword>
<evidence type="ECO:0000313" key="3">
    <source>
        <dbReference type="EMBL" id="MBE9398992.1"/>
    </source>
</evidence>
<proteinExistence type="inferred from homology"/>
<reference evidence="3" key="1">
    <citation type="submission" date="2020-10" db="EMBL/GenBank/DDBJ databases">
        <title>Bacterium isolated from coastal waters sediment.</title>
        <authorList>
            <person name="Chen R.-J."/>
            <person name="Lu D.-C."/>
            <person name="Zhu K.-L."/>
            <person name="Du Z.-J."/>
        </authorList>
    </citation>
    <scope>NUCLEOTIDE SEQUENCE</scope>
    <source>
        <strain evidence="3">N1Y112</strain>
    </source>
</reference>
<dbReference type="InterPro" id="IPR006015">
    <property type="entry name" value="Universal_stress_UspA"/>
</dbReference>
<dbReference type="AlphaFoldDB" id="A0A8J7FF85"/>
<sequence>MYKSILIPIDLEHVEMFPRAVEVALQLLDTDGGKIHSLYVDQAKAHGITFAQLPKEITAQAQQETKAVVHSLFKQHVPEALRGSCHIRRGVVYDEILEEEKRVNPEVILIAAGKPGVSSYLLGSNAEKVLRHAQGSVFVIRDNHTW</sequence>
<name>A0A8J7FF85_9GAMM</name>
<comment type="caution">
    <text evidence="3">The sequence shown here is derived from an EMBL/GenBank/DDBJ whole genome shotgun (WGS) entry which is preliminary data.</text>
</comment>
<dbReference type="Pfam" id="PF00582">
    <property type="entry name" value="Usp"/>
    <property type="match status" value="1"/>
</dbReference>
<dbReference type="SUPFAM" id="SSF52402">
    <property type="entry name" value="Adenine nucleotide alpha hydrolases-like"/>
    <property type="match status" value="1"/>
</dbReference>
<protein>
    <submittedName>
        <fullName evidence="3">Universal stress protein</fullName>
    </submittedName>
</protein>
<evidence type="ECO:0000313" key="4">
    <source>
        <dbReference type="Proteomes" id="UP000640333"/>
    </source>
</evidence>
<organism evidence="3 4">
    <name type="scientific">Pontibacterium sinense</name>
    <dbReference type="NCBI Taxonomy" id="2781979"/>
    <lineage>
        <taxon>Bacteria</taxon>
        <taxon>Pseudomonadati</taxon>
        <taxon>Pseudomonadota</taxon>
        <taxon>Gammaproteobacteria</taxon>
        <taxon>Oceanospirillales</taxon>
        <taxon>Oceanospirillaceae</taxon>
        <taxon>Pontibacterium</taxon>
    </lineage>
</organism>
<dbReference type="InterPro" id="IPR014729">
    <property type="entry name" value="Rossmann-like_a/b/a_fold"/>
</dbReference>
<gene>
    <name evidence="3" type="ORF">IOQ59_17160</name>
</gene>
<evidence type="ECO:0000256" key="1">
    <source>
        <dbReference type="ARBA" id="ARBA00008791"/>
    </source>
</evidence>
<dbReference type="PRINTS" id="PR01438">
    <property type="entry name" value="UNVRSLSTRESS"/>
</dbReference>
<feature type="domain" description="UspA" evidence="2">
    <location>
        <begin position="1"/>
        <end position="141"/>
    </location>
</feature>
<comment type="similarity">
    <text evidence="1">Belongs to the universal stress protein A family.</text>
</comment>